<evidence type="ECO:0000256" key="1">
    <source>
        <dbReference type="ARBA" id="ARBA00022679"/>
    </source>
</evidence>
<dbReference type="Gene3D" id="1.10.510.10">
    <property type="entry name" value="Transferase(Phosphotransferase) domain 1"/>
    <property type="match status" value="1"/>
</dbReference>
<feature type="domain" description="Protein kinase" evidence="6">
    <location>
        <begin position="21"/>
        <end position="311"/>
    </location>
</feature>
<keyword evidence="1" id="KW-0808">Transferase</keyword>
<keyword evidence="3 7" id="KW-0418">Kinase</keyword>
<keyword evidence="4" id="KW-0067">ATP-binding</keyword>
<keyword evidence="2" id="KW-0547">Nucleotide-binding</keyword>
<reference evidence="7 8" key="1">
    <citation type="submission" date="2021-04" db="EMBL/GenBank/DDBJ databases">
        <title>Genome analysis of Polyangium sp.</title>
        <authorList>
            <person name="Li Y."/>
            <person name="Wang J."/>
        </authorList>
    </citation>
    <scope>NUCLEOTIDE SEQUENCE [LARGE SCALE GENOMIC DNA]</scope>
    <source>
        <strain evidence="7 8">SDU14</strain>
    </source>
</reference>
<dbReference type="EMBL" id="JAGTJJ010000001">
    <property type="protein sequence ID" value="MDC3979731.1"/>
    <property type="molecule type" value="Genomic_DNA"/>
</dbReference>
<dbReference type="AlphaFoldDB" id="A0A9X4APW8"/>
<evidence type="ECO:0000256" key="3">
    <source>
        <dbReference type="ARBA" id="ARBA00022777"/>
    </source>
</evidence>
<dbReference type="InterPro" id="IPR000719">
    <property type="entry name" value="Prot_kinase_dom"/>
</dbReference>
<evidence type="ECO:0000313" key="7">
    <source>
        <dbReference type="EMBL" id="MDC3979731.1"/>
    </source>
</evidence>
<accession>A0A9X4APW8</accession>
<dbReference type="PROSITE" id="PS00108">
    <property type="entry name" value="PROTEIN_KINASE_ST"/>
    <property type="match status" value="1"/>
</dbReference>
<dbReference type="Pfam" id="PF00069">
    <property type="entry name" value="Pkinase"/>
    <property type="match status" value="1"/>
</dbReference>
<dbReference type="CDD" id="cd14014">
    <property type="entry name" value="STKc_PknB_like"/>
    <property type="match status" value="1"/>
</dbReference>
<dbReference type="PROSITE" id="PS50011">
    <property type="entry name" value="PROTEIN_KINASE_DOM"/>
    <property type="match status" value="1"/>
</dbReference>
<evidence type="ECO:0000259" key="6">
    <source>
        <dbReference type="PROSITE" id="PS50011"/>
    </source>
</evidence>
<protein>
    <submittedName>
        <fullName evidence="7">Serine/threonine protein kinase</fullName>
    </submittedName>
</protein>
<gene>
    <name evidence="7" type="ORF">KEG57_04415</name>
</gene>
<dbReference type="PANTHER" id="PTHR43289">
    <property type="entry name" value="MITOGEN-ACTIVATED PROTEIN KINASE KINASE KINASE 20-RELATED"/>
    <property type="match status" value="1"/>
</dbReference>
<organism evidence="7 8">
    <name type="scientific">Polyangium jinanense</name>
    <dbReference type="NCBI Taxonomy" id="2829994"/>
    <lineage>
        <taxon>Bacteria</taxon>
        <taxon>Pseudomonadati</taxon>
        <taxon>Myxococcota</taxon>
        <taxon>Polyangia</taxon>
        <taxon>Polyangiales</taxon>
        <taxon>Polyangiaceae</taxon>
        <taxon>Polyangium</taxon>
    </lineage>
</organism>
<dbReference type="Proteomes" id="UP001151081">
    <property type="component" value="Unassembled WGS sequence"/>
</dbReference>
<dbReference type="PANTHER" id="PTHR43289:SF6">
    <property type="entry name" value="SERINE_THREONINE-PROTEIN KINASE NEKL-3"/>
    <property type="match status" value="1"/>
</dbReference>
<feature type="region of interest" description="Disordered" evidence="5">
    <location>
        <begin position="184"/>
        <end position="203"/>
    </location>
</feature>
<dbReference type="Gene3D" id="3.30.200.20">
    <property type="entry name" value="Phosphorylase Kinase, domain 1"/>
    <property type="match status" value="1"/>
</dbReference>
<name>A0A9X4APW8_9BACT</name>
<sequence length="320" mass="34212">MHRESSATSDALIGAVIDKRFRVVQYLGSGGVGHVYVAEGLVRGARNGPRVTVKVLRPEHQSNDMLRARFHREVAAATRISDPRVLQIHDFGTLPSDLPYFVAELLVGLDLADTLSYAGTLSPIRATRIALDTAFALAAAHTSGVVHRDVKPENIFLVHAPDGRELVKLLDFGFAWIDGDPGGPGFGAQGAEGDPKPQASKDSFRLTTRRGAVGTPEYMPSEQAAGELAQPTADIYALGVVLFEMLVGRPPFTGPPAVVAEKHATERPPQLRAMNAALEASTALEAVVVRSLEKDPGRRYGSAAAMAEALRDTPEGRALR</sequence>
<proteinExistence type="predicted"/>
<dbReference type="SUPFAM" id="SSF56112">
    <property type="entry name" value="Protein kinase-like (PK-like)"/>
    <property type="match status" value="1"/>
</dbReference>
<keyword evidence="8" id="KW-1185">Reference proteome</keyword>
<keyword evidence="7" id="KW-0723">Serine/threonine-protein kinase</keyword>
<evidence type="ECO:0000256" key="5">
    <source>
        <dbReference type="SAM" id="MobiDB-lite"/>
    </source>
</evidence>
<dbReference type="GO" id="GO:0004674">
    <property type="term" value="F:protein serine/threonine kinase activity"/>
    <property type="evidence" value="ECO:0007669"/>
    <property type="project" value="UniProtKB-KW"/>
</dbReference>
<evidence type="ECO:0000313" key="8">
    <source>
        <dbReference type="Proteomes" id="UP001151081"/>
    </source>
</evidence>
<evidence type="ECO:0000256" key="4">
    <source>
        <dbReference type="ARBA" id="ARBA00022840"/>
    </source>
</evidence>
<comment type="caution">
    <text evidence="7">The sequence shown here is derived from an EMBL/GenBank/DDBJ whole genome shotgun (WGS) entry which is preliminary data.</text>
</comment>
<dbReference type="GO" id="GO:0005524">
    <property type="term" value="F:ATP binding"/>
    <property type="evidence" value="ECO:0007669"/>
    <property type="project" value="UniProtKB-KW"/>
</dbReference>
<dbReference type="SMART" id="SM00220">
    <property type="entry name" value="S_TKc"/>
    <property type="match status" value="1"/>
</dbReference>
<evidence type="ECO:0000256" key="2">
    <source>
        <dbReference type="ARBA" id="ARBA00022741"/>
    </source>
</evidence>
<dbReference type="InterPro" id="IPR008271">
    <property type="entry name" value="Ser/Thr_kinase_AS"/>
</dbReference>
<dbReference type="InterPro" id="IPR011009">
    <property type="entry name" value="Kinase-like_dom_sf"/>
</dbReference>
<dbReference type="RefSeq" id="WP_272458167.1">
    <property type="nucleotide sequence ID" value="NZ_JAGTJJ010000001.1"/>
</dbReference>